<organism evidence="3 4">
    <name type="scientific">Dothistroma septosporum (strain NZE10 / CBS 128990)</name>
    <name type="common">Red band needle blight fungus</name>
    <name type="synonym">Mycosphaerella pini</name>
    <dbReference type="NCBI Taxonomy" id="675120"/>
    <lineage>
        <taxon>Eukaryota</taxon>
        <taxon>Fungi</taxon>
        <taxon>Dikarya</taxon>
        <taxon>Ascomycota</taxon>
        <taxon>Pezizomycotina</taxon>
        <taxon>Dothideomycetes</taxon>
        <taxon>Dothideomycetidae</taxon>
        <taxon>Mycosphaerellales</taxon>
        <taxon>Mycosphaerellaceae</taxon>
        <taxon>Dothistroma</taxon>
    </lineage>
</organism>
<feature type="domain" description="Amidohydrolase 3" evidence="2">
    <location>
        <begin position="77"/>
        <end position="564"/>
    </location>
</feature>
<sequence length="567" mass="62682">MAAVRAVSLISVSAVLIALALQYAWDHLYVTEHCYTAIKTLSDDLPKANCFRVSSAGLFKHVYSKPVTTYTNGTIQDGYVLPGLIDGHGHILQYGELLHSVNLFQSESLDEVNARIKAYLSTTPGHGTAASWLRGTGWDQAAFGRMPTAADLEEDPQLRGKYIMLDRVDVHCVWVSQAVLDLLPKPLPDHVDGGEIVRQPGFGVFCDNAIDIVQAVYPKPGKNKKVQWLRSAFSSLNSLGIVGVHDAGVVHRDLELYEEKAKTQHWTVRVYAMLECEVRNTFCPEAAKKISTKNDMLTVRSVKLFADGALGSWGSAMLEEYSDRPGDVGSLLVNASTLTSLAKSWAAADYQVNIHAIGDGANRYAIDALEAALKEVCIEEGVSLSECQAARRFRIEHAQIIHPADQIRMQTLGIIPSIQPTHATSDMVYAQDRLGKQRIEEEAYRMQSLINLQPILGSDYPVEPANPFEGMYAAVTRRSPRTGLGRNGEDEGWHVEETLTTKEALRGFTLNPARGAYLDGKAGVIQDGAFADWIVLDQDIEKIPIEELRHVKVRETWIGGRQVYKRE</sequence>
<dbReference type="OMA" id="VAWVGSE"/>
<name>M2YKS1_DOTSN</name>
<proteinExistence type="predicted"/>
<evidence type="ECO:0000256" key="1">
    <source>
        <dbReference type="SAM" id="SignalP"/>
    </source>
</evidence>
<accession>M2YKS1</accession>
<dbReference type="AlphaFoldDB" id="M2YKS1"/>
<dbReference type="eggNOG" id="ENOG502QSHE">
    <property type="taxonomic scope" value="Eukaryota"/>
</dbReference>
<dbReference type="Pfam" id="PF07969">
    <property type="entry name" value="Amidohydro_3"/>
    <property type="match status" value="1"/>
</dbReference>
<evidence type="ECO:0000313" key="4">
    <source>
        <dbReference type="Proteomes" id="UP000016933"/>
    </source>
</evidence>
<feature type="chain" id="PRO_5004029478" description="Amidohydrolase 3 domain-containing protein" evidence="1">
    <location>
        <begin position="21"/>
        <end position="567"/>
    </location>
</feature>
<dbReference type="Gene3D" id="3.20.20.140">
    <property type="entry name" value="Metal-dependent hydrolases"/>
    <property type="match status" value="1"/>
</dbReference>
<dbReference type="PANTHER" id="PTHR22642:SF2">
    <property type="entry name" value="PROTEIN LONG AFTER FAR-RED 3"/>
    <property type="match status" value="1"/>
</dbReference>
<dbReference type="HOGENOM" id="CLU_009942_1_1_1"/>
<evidence type="ECO:0000259" key="2">
    <source>
        <dbReference type="Pfam" id="PF07969"/>
    </source>
</evidence>
<dbReference type="Proteomes" id="UP000016933">
    <property type="component" value="Unassembled WGS sequence"/>
</dbReference>
<dbReference type="SUPFAM" id="SSF51338">
    <property type="entry name" value="Composite domain of metallo-dependent hydrolases"/>
    <property type="match status" value="1"/>
</dbReference>
<reference evidence="3 4" key="2">
    <citation type="journal article" date="2012" name="PLoS Pathog.">
        <title>Diverse lifestyles and strategies of plant pathogenesis encoded in the genomes of eighteen Dothideomycetes fungi.</title>
        <authorList>
            <person name="Ohm R.A."/>
            <person name="Feau N."/>
            <person name="Henrissat B."/>
            <person name="Schoch C.L."/>
            <person name="Horwitz B.A."/>
            <person name="Barry K.W."/>
            <person name="Condon B.J."/>
            <person name="Copeland A.C."/>
            <person name="Dhillon B."/>
            <person name="Glaser F."/>
            <person name="Hesse C.N."/>
            <person name="Kosti I."/>
            <person name="LaButti K."/>
            <person name="Lindquist E.A."/>
            <person name="Lucas S."/>
            <person name="Salamov A.A."/>
            <person name="Bradshaw R.E."/>
            <person name="Ciuffetti L."/>
            <person name="Hamelin R.C."/>
            <person name="Kema G.H.J."/>
            <person name="Lawrence C."/>
            <person name="Scott J.A."/>
            <person name="Spatafora J.W."/>
            <person name="Turgeon B.G."/>
            <person name="de Wit P.J.G.M."/>
            <person name="Zhong S."/>
            <person name="Goodwin S.B."/>
            <person name="Grigoriev I.V."/>
        </authorList>
    </citation>
    <scope>NUCLEOTIDE SEQUENCE [LARGE SCALE GENOMIC DNA]</scope>
    <source>
        <strain evidence="4">NZE10 / CBS 128990</strain>
    </source>
</reference>
<dbReference type="PANTHER" id="PTHR22642">
    <property type="entry name" value="IMIDAZOLONEPROPIONASE"/>
    <property type="match status" value="1"/>
</dbReference>
<keyword evidence="4" id="KW-1185">Reference proteome</keyword>
<gene>
    <name evidence="3" type="ORF">DOTSEDRAFT_91871</name>
</gene>
<dbReference type="InterPro" id="IPR032466">
    <property type="entry name" value="Metal_Hydrolase"/>
</dbReference>
<reference evidence="4" key="1">
    <citation type="journal article" date="2012" name="PLoS Genet.">
        <title>The genomes of the fungal plant pathogens Cladosporium fulvum and Dothistroma septosporum reveal adaptation to different hosts and lifestyles but also signatures of common ancestry.</title>
        <authorList>
            <person name="de Wit P.J.G.M."/>
            <person name="van der Burgt A."/>
            <person name="Oekmen B."/>
            <person name="Stergiopoulos I."/>
            <person name="Abd-Elsalam K.A."/>
            <person name="Aerts A.L."/>
            <person name="Bahkali A.H."/>
            <person name="Beenen H.G."/>
            <person name="Chettri P."/>
            <person name="Cox M.P."/>
            <person name="Datema E."/>
            <person name="de Vries R.P."/>
            <person name="Dhillon B."/>
            <person name="Ganley A.R."/>
            <person name="Griffiths S.A."/>
            <person name="Guo Y."/>
            <person name="Hamelin R.C."/>
            <person name="Henrissat B."/>
            <person name="Kabir M.S."/>
            <person name="Jashni M.K."/>
            <person name="Kema G."/>
            <person name="Klaubauf S."/>
            <person name="Lapidus A."/>
            <person name="Levasseur A."/>
            <person name="Lindquist E."/>
            <person name="Mehrabi R."/>
            <person name="Ohm R.A."/>
            <person name="Owen T.J."/>
            <person name="Salamov A."/>
            <person name="Schwelm A."/>
            <person name="Schijlen E."/>
            <person name="Sun H."/>
            <person name="van den Burg H.A."/>
            <person name="van Ham R.C.H.J."/>
            <person name="Zhang S."/>
            <person name="Goodwin S.B."/>
            <person name="Grigoriev I.V."/>
            <person name="Collemare J."/>
            <person name="Bradshaw R.E."/>
        </authorList>
    </citation>
    <scope>NUCLEOTIDE SEQUENCE [LARGE SCALE GENOMIC DNA]</scope>
    <source>
        <strain evidence="4">NZE10 / CBS 128990</strain>
    </source>
</reference>
<dbReference type="EMBL" id="KB446545">
    <property type="protein sequence ID" value="EME39566.1"/>
    <property type="molecule type" value="Genomic_DNA"/>
</dbReference>
<dbReference type="STRING" id="675120.M2YKS1"/>
<dbReference type="InterPro" id="IPR013108">
    <property type="entry name" value="Amidohydro_3"/>
</dbReference>
<dbReference type="OrthoDB" id="3501663at2759"/>
<keyword evidence="1" id="KW-0732">Signal</keyword>
<dbReference type="Gene3D" id="2.30.40.10">
    <property type="entry name" value="Urease, subunit C, domain 1"/>
    <property type="match status" value="1"/>
</dbReference>
<protein>
    <recommendedName>
        <fullName evidence="2">Amidohydrolase 3 domain-containing protein</fullName>
    </recommendedName>
</protein>
<dbReference type="CDD" id="cd01300">
    <property type="entry name" value="YtcJ_like"/>
    <property type="match status" value="1"/>
</dbReference>
<dbReference type="InterPro" id="IPR011059">
    <property type="entry name" value="Metal-dep_hydrolase_composite"/>
</dbReference>
<dbReference type="InterPro" id="IPR033932">
    <property type="entry name" value="YtcJ-like"/>
</dbReference>
<feature type="signal peptide" evidence="1">
    <location>
        <begin position="1"/>
        <end position="20"/>
    </location>
</feature>
<evidence type="ECO:0000313" key="3">
    <source>
        <dbReference type="EMBL" id="EME39566.1"/>
    </source>
</evidence>
<dbReference type="Gene3D" id="3.10.310.70">
    <property type="match status" value="1"/>
</dbReference>
<dbReference type="SUPFAM" id="SSF51556">
    <property type="entry name" value="Metallo-dependent hydrolases"/>
    <property type="match status" value="1"/>
</dbReference>
<dbReference type="GO" id="GO:0016810">
    <property type="term" value="F:hydrolase activity, acting on carbon-nitrogen (but not peptide) bonds"/>
    <property type="evidence" value="ECO:0007669"/>
    <property type="project" value="InterPro"/>
</dbReference>